<protein>
    <submittedName>
        <fullName evidence="1">Uncharacterized protein</fullName>
    </submittedName>
</protein>
<dbReference type="RefSeq" id="WP_162667747.1">
    <property type="nucleotide sequence ID" value="NZ_LR593886.1"/>
</dbReference>
<dbReference type="AlphaFoldDB" id="A0A6P2CVM4"/>
<dbReference type="KEGG" id="gms:SOIL9_47610"/>
<evidence type="ECO:0000313" key="1">
    <source>
        <dbReference type="EMBL" id="VTR92953.1"/>
    </source>
</evidence>
<reference evidence="1 2" key="1">
    <citation type="submission" date="2019-05" db="EMBL/GenBank/DDBJ databases">
        <authorList>
            <consortium name="Science for Life Laboratories"/>
        </authorList>
    </citation>
    <scope>NUCLEOTIDE SEQUENCE [LARGE SCALE GENOMIC DNA]</scope>
    <source>
        <strain evidence="1">Soil9</strain>
    </source>
</reference>
<proteinExistence type="predicted"/>
<organism evidence="1 2">
    <name type="scientific">Gemmata massiliana</name>
    <dbReference type="NCBI Taxonomy" id="1210884"/>
    <lineage>
        <taxon>Bacteria</taxon>
        <taxon>Pseudomonadati</taxon>
        <taxon>Planctomycetota</taxon>
        <taxon>Planctomycetia</taxon>
        <taxon>Gemmatales</taxon>
        <taxon>Gemmataceae</taxon>
        <taxon>Gemmata</taxon>
    </lineage>
</organism>
<name>A0A6P2CVM4_9BACT</name>
<dbReference type="EMBL" id="LR593886">
    <property type="protein sequence ID" value="VTR92953.1"/>
    <property type="molecule type" value="Genomic_DNA"/>
</dbReference>
<gene>
    <name evidence="1" type="ORF">SOIL9_47610</name>
</gene>
<accession>A0A6P2CVM4</accession>
<keyword evidence="2" id="KW-1185">Reference proteome</keyword>
<sequence length="95" mass="9697">MNVAATAPRVFVSIAVDVAPVVPVIVYVPAPGAAVSVVVADPVVVLPRVYDPDPLVPVSCKLWLDISEWVVVTTPVPGLVEAASVDVTPATSANA</sequence>
<evidence type="ECO:0000313" key="2">
    <source>
        <dbReference type="Proteomes" id="UP000464178"/>
    </source>
</evidence>
<dbReference type="Proteomes" id="UP000464178">
    <property type="component" value="Chromosome"/>
</dbReference>